<dbReference type="AlphaFoldDB" id="A0A1M5DVD1"/>
<protein>
    <submittedName>
        <fullName evidence="1">Predicted secreted protein</fullName>
    </submittedName>
</protein>
<gene>
    <name evidence="1" type="ORF">SAMN02745223_03349</name>
</gene>
<dbReference type="InterPro" id="IPR018725">
    <property type="entry name" value="DUF2259_secreted"/>
</dbReference>
<dbReference type="RefSeq" id="WP_082093993.1">
    <property type="nucleotide sequence ID" value="NZ_FQVC01000012.1"/>
</dbReference>
<organism evidence="1 2">
    <name type="scientific">Devosia limi DSM 17137</name>
    <dbReference type="NCBI Taxonomy" id="1121477"/>
    <lineage>
        <taxon>Bacteria</taxon>
        <taxon>Pseudomonadati</taxon>
        <taxon>Pseudomonadota</taxon>
        <taxon>Alphaproteobacteria</taxon>
        <taxon>Hyphomicrobiales</taxon>
        <taxon>Devosiaceae</taxon>
        <taxon>Devosia</taxon>
    </lineage>
</organism>
<sequence length="243" mass="25869">MIPNVATKVMVRLGASLVALLGLVAPTWAGDRASIDLLGFSEDGRYFAFEEFGIQDGSGFAYASIYLIDLDNDRWVAGTPIKVQADTEQATLHAIRSEALAQFAGQIEQHAIHEPAEFLAVNGDGVPEADGSALRFAGVGFMGPGTVQGDHRLALETFALPSAKCEAYTDNEILGFALSVDGKELHRDTSLPASRGCALAYRIYGVAVPYPGWSIEGGVALISVYPHGFEGPDRRFLAVPLGK</sequence>
<accession>A0A1M5DVD1</accession>
<dbReference type="EMBL" id="FQVC01000012">
    <property type="protein sequence ID" value="SHF70899.1"/>
    <property type="molecule type" value="Genomic_DNA"/>
</dbReference>
<proteinExistence type="predicted"/>
<dbReference type="Proteomes" id="UP000184533">
    <property type="component" value="Unassembled WGS sequence"/>
</dbReference>
<evidence type="ECO:0000313" key="2">
    <source>
        <dbReference type="Proteomes" id="UP000184533"/>
    </source>
</evidence>
<evidence type="ECO:0000313" key="1">
    <source>
        <dbReference type="EMBL" id="SHF70899.1"/>
    </source>
</evidence>
<dbReference type="Pfam" id="PF10016">
    <property type="entry name" value="DUF2259"/>
    <property type="match status" value="1"/>
</dbReference>
<reference evidence="1 2" key="1">
    <citation type="submission" date="2016-11" db="EMBL/GenBank/DDBJ databases">
        <authorList>
            <person name="Jaros S."/>
            <person name="Januszkiewicz K."/>
            <person name="Wedrychowicz H."/>
        </authorList>
    </citation>
    <scope>NUCLEOTIDE SEQUENCE [LARGE SCALE GENOMIC DNA]</scope>
    <source>
        <strain evidence="1 2">DSM 17137</strain>
    </source>
</reference>
<dbReference type="OrthoDB" id="65722at2"/>
<name>A0A1M5DVD1_9HYPH</name>